<evidence type="ECO:0000313" key="2">
    <source>
        <dbReference type="Proteomes" id="UP000076727"/>
    </source>
</evidence>
<keyword evidence="2" id="KW-1185">Reference proteome</keyword>
<gene>
    <name evidence="1" type="ORF">DAEQUDRAFT_372668</name>
</gene>
<dbReference type="EMBL" id="KV429072">
    <property type="protein sequence ID" value="KZT67813.1"/>
    <property type="molecule type" value="Genomic_DNA"/>
</dbReference>
<organism evidence="1 2">
    <name type="scientific">Daedalea quercina L-15889</name>
    <dbReference type="NCBI Taxonomy" id="1314783"/>
    <lineage>
        <taxon>Eukaryota</taxon>
        <taxon>Fungi</taxon>
        <taxon>Dikarya</taxon>
        <taxon>Basidiomycota</taxon>
        <taxon>Agaricomycotina</taxon>
        <taxon>Agaricomycetes</taxon>
        <taxon>Polyporales</taxon>
        <taxon>Fomitopsis</taxon>
    </lineage>
</organism>
<reference evidence="1 2" key="1">
    <citation type="journal article" date="2016" name="Mol. Biol. Evol.">
        <title>Comparative Genomics of Early-Diverging Mushroom-Forming Fungi Provides Insights into the Origins of Lignocellulose Decay Capabilities.</title>
        <authorList>
            <person name="Nagy L.G."/>
            <person name="Riley R."/>
            <person name="Tritt A."/>
            <person name="Adam C."/>
            <person name="Daum C."/>
            <person name="Floudas D."/>
            <person name="Sun H."/>
            <person name="Yadav J.S."/>
            <person name="Pangilinan J."/>
            <person name="Larsson K.H."/>
            <person name="Matsuura K."/>
            <person name="Barry K."/>
            <person name="Labutti K."/>
            <person name="Kuo R."/>
            <person name="Ohm R.A."/>
            <person name="Bhattacharya S.S."/>
            <person name="Shirouzu T."/>
            <person name="Yoshinaga Y."/>
            <person name="Martin F.M."/>
            <person name="Grigoriev I.V."/>
            <person name="Hibbett D.S."/>
        </authorList>
    </citation>
    <scope>NUCLEOTIDE SEQUENCE [LARGE SCALE GENOMIC DNA]</scope>
    <source>
        <strain evidence="1 2">L-15889</strain>
    </source>
</reference>
<protein>
    <submittedName>
        <fullName evidence="1">Uncharacterized protein</fullName>
    </submittedName>
</protein>
<accession>A0A165P686</accession>
<evidence type="ECO:0000313" key="1">
    <source>
        <dbReference type="EMBL" id="KZT67813.1"/>
    </source>
</evidence>
<dbReference type="AlphaFoldDB" id="A0A165P686"/>
<sequence>MRRDGHETITRRVCSSALRGCLKRPKKMGFGSRFRLPQLSYTPYKQDGDVDESPLPEHLRPSYGIHVRGLVIGTQCYGMPLQHIVEVDIRFRSLNSPIPLRYPLFSWPRSGPSTIHPIRQHRCALTREELSVKKRGLSTRLTRACALEHPGVHFP</sequence>
<name>A0A165P686_9APHY</name>
<dbReference type="Proteomes" id="UP000076727">
    <property type="component" value="Unassembled WGS sequence"/>
</dbReference>
<proteinExistence type="predicted"/>